<dbReference type="STRING" id="318464.IO99_04855"/>
<dbReference type="eggNOG" id="COG4547">
    <property type="taxonomic scope" value="Bacteria"/>
</dbReference>
<keyword evidence="1" id="KW-0175">Coiled coil</keyword>
<gene>
    <name evidence="3" type="ORF">IO99_04855</name>
</gene>
<feature type="compositionally biased region" description="Polar residues" evidence="2">
    <location>
        <begin position="144"/>
        <end position="170"/>
    </location>
</feature>
<dbReference type="AlphaFoldDB" id="A0A084JF66"/>
<accession>A0A084JF66</accession>
<feature type="compositionally biased region" description="Low complexity" evidence="2">
    <location>
        <begin position="188"/>
        <end position="219"/>
    </location>
</feature>
<dbReference type="Proteomes" id="UP000028542">
    <property type="component" value="Unassembled WGS sequence"/>
</dbReference>
<dbReference type="eggNOG" id="COG3087">
    <property type="taxonomic scope" value="Bacteria"/>
</dbReference>
<name>A0A084JF66_9CLOT</name>
<dbReference type="EMBL" id="JPMD01000010">
    <property type="protein sequence ID" value="KEZ87600.1"/>
    <property type="molecule type" value="Genomic_DNA"/>
</dbReference>
<proteinExistence type="predicted"/>
<feature type="region of interest" description="Disordered" evidence="2">
    <location>
        <begin position="144"/>
        <end position="171"/>
    </location>
</feature>
<reference evidence="3 4" key="1">
    <citation type="submission" date="2014-07" db="EMBL/GenBank/DDBJ databases">
        <title>Draft genome of Clostridium sulfidigenes 113A isolated from sediments associated with methane hydrate from Krishna Godavari basin.</title>
        <authorList>
            <person name="Honkalas V.S."/>
            <person name="Dabir A.P."/>
            <person name="Arora P."/>
            <person name="Dhakephalkar P.K."/>
        </authorList>
    </citation>
    <scope>NUCLEOTIDE SEQUENCE [LARGE SCALE GENOMIC DNA]</scope>
    <source>
        <strain evidence="3 4">113A</strain>
    </source>
</reference>
<evidence type="ECO:0000256" key="1">
    <source>
        <dbReference type="SAM" id="Coils"/>
    </source>
</evidence>
<organism evidence="3 4">
    <name type="scientific">Clostridium sulfidigenes</name>
    <dbReference type="NCBI Taxonomy" id="318464"/>
    <lineage>
        <taxon>Bacteria</taxon>
        <taxon>Bacillati</taxon>
        <taxon>Bacillota</taxon>
        <taxon>Clostridia</taxon>
        <taxon>Eubacteriales</taxon>
        <taxon>Clostridiaceae</taxon>
        <taxon>Clostridium</taxon>
    </lineage>
</organism>
<keyword evidence="4" id="KW-1185">Reference proteome</keyword>
<feature type="coiled-coil region" evidence="1">
    <location>
        <begin position="333"/>
        <end position="363"/>
    </location>
</feature>
<feature type="region of interest" description="Disordered" evidence="2">
    <location>
        <begin position="186"/>
        <end position="227"/>
    </location>
</feature>
<comment type="caution">
    <text evidence="3">The sequence shown here is derived from an EMBL/GenBank/DDBJ whole genome shotgun (WGS) entry which is preliminary data.</text>
</comment>
<evidence type="ECO:0000313" key="4">
    <source>
        <dbReference type="Proteomes" id="UP000028542"/>
    </source>
</evidence>
<dbReference type="RefSeq" id="WP_051823920.1">
    <property type="nucleotide sequence ID" value="NZ_JPMD01000010.1"/>
</dbReference>
<evidence type="ECO:0000256" key="2">
    <source>
        <dbReference type="SAM" id="MobiDB-lite"/>
    </source>
</evidence>
<protein>
    <submittedName>
        <fullName evidence="3">Uncharacterized protein</fullName>
    </submittedName>
</protein>
<evidence type="ECO:0000313" key="3">
    <source>
        <dbReference type="EMBL" id="KEZ87600.1"/>
    </source>
</evidence>
<sequence length="538" mass="60939">MPSRKSYNRFFIILQEDQKGYGLDSNKTPSGYAKLEVRNDKAKASYYAQNLKKQKGPYFMILIVQGNNGNELINLGRINIDDGGKADVSNEFDANNLVNTNIGMDKVQGAAIGKISADKVMPVMVGFIGGEELKNWQNYPLAKSDSNTVKENNSTTTPVKETPKSDNGNMNKVVPEIQNTNLGQQESNTGIMQNNTNNTQQQTGVSQNTGTDNTQQQTGMPQNVGTDNTNITNPPYGGIIPNIPGSTSIPMPNTSAPGSTSNPTPNTNIPGIAPTPIPNINIPGITPTPMSNTRSDENYISDEVDIIDVEEIEPLVKNDLINEQLENNDEDYIDDENRIFEEYEKEIERLKDYRKKHSKKKNKYDDCKVKKPYDHDDIDKKYEDCKPEKHKKSEWNDKDYPMGTMGKFFKEVIYGLEKIGSNENIKNCFWYKAHVKKLEDMYCVYDYNKYSVVFYPMICYYPYISRHGNFMVGYKCDDEGNLKYIIYAIPGTRDLADQPYEGKTGFVTFMPDEDNDKTGHWLMYYDIKGNTVVVPVKR</sequence>